<dbReference type="PANTHER" id="PTHR23208">
    <property type="entry name" value="LYSOZYME PROTEIN"/>
    <property type="match status" value="1"/>
</dbReference>
<dbReference type="InterPro" id="IPR051595">
    <property type="entry name" value="GH25_Enzymes"/>
</dbReference>
<name>A0A0C2GR86_9BILA</name>
<evidence type="ECO:0000256" key="1">
    <source>
        <dbReference type="ARBA" id="ARBA00010646"/>
    </source>
</evidence>
<dbReference type="PANTHER" id="PTHR23208:SF36">
    <property type="entry name" value="LYSOZYME-RELATED"/>
    <property type="match status" value="1"/>
</dbReference>
<sequence>MLALTLLCSLALCLFSSPVVQEQAATELDSVYYGVDLSAPVPQSTFQCIRRSSYNYAFLRIYSPAGQGQLDPNGCNNIRNAFAGTANFASAGLITDSYMTPVPKSSKTGAQQFDEMYGGLRNCAISMSSFWVQVTSQVNWHSSTSKNVDFLNSLISRAWEYGIKVGVYTSVYEWNQIMGGAATNNIQLWYWNNYGAGATNESPANFNDFQSFGSWTTPSAKQFGQAESVCGVTVNRDIISASNTAKSAGMAEREKSEQIVVGTLGLGNIASGKPEIKH</sequence>
<accession>A0A0C2GR86</accession>
<evidence type="ECO:0000313" key="5">
    <source>
        <dbReference type="Proteomes" id="UP000054047"/>
    </source>
</evidence>
<dbReference type="CDD" id="cd06416">
    <property type="entry name" value="GH25_Lys1-like"/>
    <property type="match status" value="1"/>
</dbReference>
<dbReference type="PROSITE" id="PS51904">
    <property type="entry name" value="GLYCOSYL_HYDROL_F25_2"/>
    <property type="match status" value="1"/>
</dbReference>
<dbReference type="GO" id="GO:0009253">
    <property type="term" value="P:peptidoglycan catabolic process"/>
    <property type="evidence" value="ECO:0007669"/>
    <property type="project" value="InterPro"/>
</dbReference>
<dbReference type="GO" id="GO:0016998">
    <property type="term" value="P:cell wall macromolecule catabolic process"/>
    <property type="evidence" value="ECO:0007669"/>
    <property type="project" value="InterPro"/>
</dbReference>
<dbReference type="AlphaFoldDB" id="A0A0C2GR86"/>
<comment type="similarity">
    <text evidence="1">Belongs to the glycosyl hydrolase 25 family.</text>
</comment>
<protein>
    <recommendedName>
        <fullName evidence="6">Glycosyl hydrolase family 25</fullName>
    </recommendedName>
</protein>
<reference evidence="4 5" key="1">
    <citation type="submission" date="2013-12" db="EMBL/GenBank/DDBJ databases">
        <title>Draft genome of the parsitic nematode Ancylostoma duodenale.</title>
        <authorList>
            <person name="Mitreva M."/>
        </authorList>
    </citation>
    <scope>NUCLEOTIDE SEQUENCE [LARGE SCALE GENOMIC DNA]</scope>
    <source>
        <strain evidence="4 5">Zhejiang</strain>
    </source>
</reference>
<dbReference type="SUPFAM" id="SSF51445">
    <property type="entry name" value="(Trans)glycosidases"/>
    <property type="match status" value="1"/>
</dbReference>
<proteinExistence type="inferred from homology"/>
<dbReference type="EMBL" id="KN731911">
    <property type="protein sequence ID" value="KIH59481.1"/>
    <property type="molecule type" value="Genomic_DNA"/>
</dbReference>
<evidence type="ECO:0008006" key="6">
    <source>
        <dbReference type="Google" id="ProtNLM"/>
    </source>
</evidence>
<dbReference type="Proteomes" id="UP000054047">
    <property type="component" value="Unassembled WGS sequence"/>
</dbReference>
<dbReference type="InterPro" id="IPR002053">
    <property type="entry name" value="Glyco_hydro_25"/>
</dbReference>
<evidence type="ECO:0000313" key="4">
    <source>
        <dbReference type="EMBL" id="KIH59481.1"/>
    </source>
</evidence>
<keyword evidence="5" id="KW-1185">Reference proteome</keyword>
<dbReference type="GO" id="GO:0003796">
    <property type="term" value="F:lysozyme activity"/>
    <property type="evidence" value="ECO:0007669"/>
    <property type="project" value="InterPro"/>
</dbReference>
<keyword evidence="2 3" id="KW-0732">Signal</keyword>
<gene>
    <name evidence="4" type="ORF">ANCDUO_10283</name>
</gene>
<evidence type="ECO:0000256" key="2">
    <source>
        <dbReference type="ARBA" id="ARBA00022729"/>
    </source>
</evidence>
<evidence type="ECO:0000256" key="3">
    <source>
        <dbReference type="SAM" id="SignalP"/>
    </source>
</evidence>
<dbReference type="GO" id="GO:0007165">
    <property type="term" value="P:signal transduction"/>
    <property type="evidence" value="ECO:0007669"/>
    <property type="project" value="TreeGrafter"/>
</dbReference>
<dbReference type="GO" id="GO:0045087">
    <property type="term" value="P:innate immune response"/>
    <property type="evidence" value="ECO:0007669"/>
    <property type="project" value="TreeGrafter"/>
</dbReference>
<dbReference type="InterPro" id="IPR017853">
    <property type="entry name" value="GH"/>
</dbReference>
<dbReference type="Gene3D" id="3.20.20.80">
    <property type="entry name" value="Glycosidases"/>
    <property type="match status" value="1"/>
</dbReference>
<organism evidence="4 5">
    <name type="scientific">Ancylostoma duodenale</name>
    <dbReference type="NCBI Taxonomy" id="51022"/>
    <lineage>
        <taxon>Eukaryota</taxon>
        <taxon>Metazoa</taxon>
        <taxon>Ecdysozoa</taxon>
        <taxon>Nematoda</taxon>
        <taxon>Chromadorea</taxon>
        <taxon>Rhabditida</taxon>
        <taxon>Rhabditina</taxon>
        <taxon>Rhabditomorpha</taxon>
        <taxon>Strongyloidea</taxon>
        <taxon>Ancylostomatidae</taxon>
        <taxon>Ancylostomatinae</taxon>
        <taxon>Ancylostoma</taxon>
    </lineage>
</organism>
<dbReference type="OrthoDB" id="25039at2759"/>
<feature type="signal peptide" evidence="3">
    <location>
        <begin position="1"/>
        <end position="21"/>
    </location>
</feature>
<feature type="chain" id="PRO_5002161351" description="Glycosyl hydrolase family 25" evidence="3">
    <location>
        <begin position="22"/>
        <end position="278"/>
    </location>
</feature>